<accession>A0A098THM0</accession>
<evidence type="ECO:0000313" key="1">
    <source>
        <dbReference type="EMBL" id="KGF71482.1"/>
    </source>
</evidence>
<dbReference type="OrthoDB" id="197276at2"/>
<gene>
    <name evidence="1" type="ORF">DO97_19285</name>
</gene>
<keyword evidence="2" id="KW-1185">Reference proteome</keyword>
<dbReference type="AlphaFoldDB" id="A0A098THM0"/>
<protein>
    <submittedName>
        <fullName evidence="1">Uncharacterized protein</fullName>
    </submittedName>
</protein>
<sequence>MKKFPTDKEWFGYERDLDASYAYKVFFGKTNDEMQSSFKLNVIERTDEIRFMPVKAFQYYIFGLRDYVMKRDFGYLDSSDAASCFIGLVLEKLENEPSKIIPVLSELIPSIEFVSNNQNLYEASEEIYGNFKSKYKRIIAFFTLVRRSSNSE</sequence>
<evidence type="ECO:0000313" key="2">
    <source>
        <dbReference type="Proteomes" id="UP000030170"/>
    </source>
</evidence>
<organism evidence="1 2">
    <name type="scientific">Neosynechococcus sphagnicola sy1</name>
    <dbReference type="NCBI Taxonomy" id="1497020"/>
    <lineage>
        <taxon>Bacteria</taxon>
        <taxon>Bacillati</taxon>
        <taxon>Cyanobacteriota</taxon>
        <taxon>Cyanophyceae</taxon>
        <taxon>Neosynechococcales</taxon>
        <taxon>Neosynechococcaceae</taxon>
        <taxon>Neosynechococcus</taxon>
    </lineage>
</organism>
<dbReference type="Proteomes" id="UP000030170">
    <property type="component" value="Unassembled WGS sequence"/>
</dbReference>
<comment type="caution">
    <text evidence="1">The sequence shown here is derived from an EMBL/GenBank/DDBJ whole genome shotgun (WGS) entry which is preliminary data.</text>
</comment>
<dbReference type="RefSeq" id="WP_036536629.1">
    <property type="nucleotide sequence ID" value="NZ_JJML01000072.1"/>
</dbReference>
<name>A0A098THM0_9CYAN</name>
<dbReference type="EMBL" id="JJML01000072">
    <property type="protein sequence ID" value="KGF71482.1"/>
    <property type="molecule type" value="Genomic_DNA"/>
</dbReference>
<reference evidence="1 2" key="1">
    <citation type="journal article" date="2014" name="Mol. Ecol.">
        <title>Evolution of Synechococcus.</title>
        <authorList>
            <person name="Dvorak P."/>
            <person name="Casamatta D."/>
            <person name="Hasler P."/>
            <person name="Poulickova A."/>
            <person name="Ondrej V."/>
            <person name="Sanges R."/>
        </authorList>
    </citation>
    <scope>NUCLEOTIDE SEQUENCE [LARGE SCALE GENOMIC DNA]</scope>
    <source>
        <strain evidence="1 2">CAUP A 1101</strain>
    </source>
</reference>
<proteinExistence type="predicted"/>